<dbReference type="SMART" id="SM00909">
    <property type="entry name" value="Germane"/>
    <property type="match status" value="2"/>
</dbReference>
<accession>A0A9D1G3D1</accession>
<dbReference type="Proteomes" id="UP000824140">
    <property type="component" value="Unassembled WGS sequence"/>
</dbReference>
<reference evidence="2" key="1">
    <citation type="submission" date="2020-10" db="EMBL/GenBank/DDBJ databases">
        <authorList>
            <person name="Gilroy R."/>
        </authorList>
    </citation>
    <scope>NUCLEOTIDE SEQUENCE</scope>
    <source>
        <strain evidence="2">13766</strain>
    </source>
</reference>
<sequence>MKSSENQRKLYLLAVLLLIAAVAVCLAWRLWTPEAAAPEENALPQESASPLPTLAAQALEPTATPGPTVDTVVYYQDNSGYLVPVMRSIPETDGIAKATLSLMVQSPYNDMEAARLGLRTVLPENVSIDLDVMSDGVARIDLSQEVLNLADAAAESTMVNAVVQTLTEFPTIETVRFLVDGQERETLTHGTSVSGDFHRSVLNLESSSIPVEDAQMVTLYFPGDTGSLIVPVTRMVAGNADVDTAVLELLKGPSVTSALDNALPTGCGLIGVTVEDGVATVNFTEEFIRLAEESDGGRMALRALVLTCTQFDGIEEVRVAVEGEPYDPGADTLAVPTFVNVAAEVEDQFLQTQASALFE</sequence>
<dbReference type="EMBL" id="DVJN01000223">
    <property type="protein sequence ID" value="HIS93705.1"/>
    <property type="molecule type" value="Genomic_DNA"/>
</dbReference>
<proteinExistence type="predicted"/>
<reference evidence="2" key="2">
    <citation type="journal article" date="2021" name="PeerJ">
        <title>Extensive microbial diversity within the chicken gut microbiome revealed by metagenomics and culture.</title>
        <authorList>
            <person name="Gilroy R."/>
            <person name="Ravi A."/>
            <person name="Getino M."/>
            <person name="Pursley I."/>
            <person name="Horton D.L."/>
            <person name="Alikhan N.F."/>
            <person name="Baker D."/>
            <person name="Gharbi K."/>
            <person name="Hall N."/>
            <person name="Watson M."/>
            <person name="Adriaenssens E.M."/>
            <person name="Foster-Nyarko E."/>
            <person name="Jarju S."/>
            <person name="Secka A."/>
            <person name="Antonio M."/>
            <person name="Oren A."/>
            <person name="Chaudhuri R.R."/>
            <person name="La Ragione R."/>
            <person name="Hildebrand F."/>
            <person name="Pallen M.J."/>
        </authorList>
    </citation>
    <scope>NUCLEOTIDE SEQUENCE</scope>
    <source>
        <strain evidence="2">13766</strain>
    </source>
</reference>
<feature type="domain" description="GerMN" evidence="1">
    <location>
        <begin position="96"/>
        <end position="188"/>
    </location>
</feature>
<gene>
    <name evidence="2" type="ORF">IAA84_11885</name>
</gene>
<organism evidence="2 3">
    <name type="scientific">Candidatus Alectryocaccomicrobium excrementavium</name>
    <dbReference type="NCBI Taxonomy" id="2840668"/>
    <lineage>
        <taxon>Bacteria</taxon>
        <taxon>Bacillati</taxon>
        <taxon>Bacillota</taxon>
        <taxon>Clostridia</taxon>
        <taxon>Candidatus Alectryocaccomicrobium</taxon>
    </lineage>
</organism>
<evidence type="ECO:0000313" key="3">
    <source>
        <dbReference type="Proteomes" id="UP000824140"/>
    </source>
</evidence>
<protein>
    <submittedName>
        <fullName evidence="2">GerMN domain-containing protein</fullName>
    </submittedName>
</protein>
<dbReference type="AlphaFoldDB" id="A0A9D1G3D1"/>
<evidence type="ECO:0000259" key="1">
    <source>
        <dbReference type="SMART" id="SM00909"/>
    </source>
</evidence>
<dbReference type="Pfam" id="PF10646">
    <property type="entry name" value="Germane"/>
    <property type="match status" value="2"/>
</dbReference>
<dbReference type="InterPro" id="IPR019606">
    <property type="entry name" value="GerMN"/>
</dbReference>
<feature type="domain" description="GerMN" evidence="1">
    <location>
        <begin position="242"/>
        <end position="330"/>
    </location>
</feature>
<evidence type="ECO:0000313" key="2">
    <source>
        <dbReference type="EMBL" id="HIS93705.1"/>
    </source>
</evidence>
<name>A0A9D1G3D1_9FIRM</name>
<comment type="caution">
    <text evidence="2">The sequence shown here is derived from an EMBL/GenBank/DDBJ whole genome shotgun (WGS) entry which is preliminary data.</text>
</comment>